<organism evidence="2 3">
    <name type="scientific">Sphingomonas aracearum</name>
    <dbReference type="NCBI Taxonomy" id="2283317"/>
    <lineage>
        <taxon>Bacteria</taxon>
        <taxon>Pseudomonadati</taxon>
        <taxon>Pseudomonadota</taxon>
        <taxon>Alphaproteobacteria</taxon>
        <taxon>Sphingomonadales</taxon>
        <taxon>Sphingomonadaceae</taxon>
        <taxon>Sphingomonas</taxon>
    </lineage>
</organism>
<gene>
    <name evidence="2" type="ORF">DVW87_07415</name>
</gene>
<protein>
    <recommendedName>
        <fullName evidence="4">DoxX family protein</fullName>
    </recommendedName>
</protein>
<feature type="transmembrane region" description="Helical" evidence="1">
    <location>
        <begin position="16"/>
        <end position="37"/>
    </location>
</feature>
<proteinExistence type="predicted"/>
<accession>A0A369VTY6</accession>
<feature type="transmembrane region" description="Helical" evidence="1">
    <location>
        <begin position="49"/>
        <end position="66"/>
    </location>
</feature>
<evidence type="ECO:0000313" key="3">
    <source>
        <dbReference type="Proteomes" id="UP000253918"/>
    </source>
</evidence>
<evidence type="ECO:0000313" key="2">
    <source>
        <dbReference type="EMBL" id="RDE05105.1"/>
    </source>
</evidence>
<keyword evidence="1" id="KW-0812">Transmembrane</keyword>
<feature type="transmembrane region" description="Helical" evidence="1">
    <location>
        <begin position="112"/>
        <end position="129"/>
    </location>
</feature>
<name>A0A369VTY6_9SPHN</name>
<dbReference type="RefSeq" id="WP_114687176.1">
    <property type="nucleotide sequence ID" value="NZ_QQNB01000002.1"/>
</dbReference>
<dbReference type="Proteomes" id="UP000253918">
    <property type="component" value="Unassembled WGS sequence"/>
</dbReference>
<reference evidence="2 3" key="1">
    <citation type="submission" date="2018-07" db="EMBL/GenBank/DDBJ databases">
        <title>a novel species of Sphingomonas isolated from the rhizosphere soil of Araceae plant.</title>
        <authorList>
            <person name="Zhiyong W."/>
            <person name="Qinglan Z."/>
            <person name="Zhiwei F."/>
            <person name="Ding X."/>
            <person name="Gejiao W."/>
            <person name="Shixue Z."/>
        </authorList>
    </citation>
    <scope>NUCLEOTIDE SEQUENCE [LARGE SCALE GENOMIC DNA]</scope>
    <source>
        <strain evidence="2 3">WZY 27</strain>
    </source>
</reference>
<dbReference type="PANTHER" id="PTHR36974:SF1">
    <property type="entry name" value="DOXX FAMILY MEMBRANE PROTEIN"/>
    <property type="match status" value="1"/>
</dbReference>
<dbReference type="AlphaFoldDB" id="A0A369VTY6"/>
<keyword evidence="1" id="KW-0472">Membrane</keyword>
<dbReference type="EMBL" id="QQNB01000002">
    <property type="protein sequence ID" value="RDE05105.1"/>
    <property type="molecule type" value="Genomic_DNA"/>
</dbReference>
<evidence type="ECO:0008006" key="4">
    <source>
        <dbReference type="Google" id="ProtNLM"/>
    </source>
</evidence>
<dbReference type="PANTHER" id="PTHR36974">
    <property type="entry name" value="MEMBRANE PROTEIN-RELATED"/>
    <property type="match status" value="1"/>
</dbReference>
<sequence length="135" mass="14866">MAFAVRETRGRRIARWLLMGFYAIAGIAHLLVAPAMVSIMPHWVPTPHLVVLVTGLCELAGVVGLATRRWRVAAAWGLAAYAVCVFPANVQHAIRDLGTGTGLPIWYHGPRLLLQPAIVWWALWAGGAWPRRRSV</sequence>
<feature type="transmembrane region" description="Helical" evidence="1">
    <location>
        <begin position="73"/>
        <end position="92"/>
    </location>
</feature>
<comment type="caution">
    <text evidence="2">The sequence shown here is derived from an EMBL/GenBank/DDBJ whole genome shotgun (WGS) entry which is preliminary data.</text>
</comment>
<dbReference type="OrthoDB" id="8856615at2"/>
<evidence type="ECO:0000256" key="1">
    <source>
        <dbReference type="SAM" id="Phobius"/>
    </source>
</evidence>
<keyword evidence="1" id="KW-1133">Transmembrane helix</keyword>
<keyword evidence="3" id="KW-1185">Reference proteome</keyword>